<reference evidence="2 3" key="1">
    <citation type="submission" date="2024-01" db="EMBL/GenBank/DDBJ databases">
        <title>Genome assemblies of Stephania.</title>
        <authorList>
            <person name="Yang L."/>
        </authorList>
    </citation>
    <scope>NUCLEOTIDE SEQUENCE [LARGE SCALE GENOMIC DNA]</scope>
    <source>
        <strain evidence="2">QJT</strain>
        <tissue evidence="2">Leaf</tissue>
    </source>
</reference>
<evidence type="ECO:0000256" key="1">
    <source>
        <dbReference type="SAM" id="SignalP"/>
    </source>
</evidence>
<dbReference type="EMBL" id="JBBNAE010000006">
    <property type="protein sequence ID" value="KAK9116777.1"/>
    <property type="molecule type" value="Genomic_DNA"/>
</dbReference>
<keyword evidence="1" id="KW-0732">Signal</keyword>
<proteinExistence type="predicted"/>
<protein>
    <submittedName>
        <fullName evidence="2">Uncharacterized protein</fullName>
    </submittedName>
</protein>
<accession>A0AAP0ILL5</accession>
<sequence>MLWLLYILSSDFAAAMQTIKKFLLPREDHLIGWDPPLQRFVKLNIDGYFVSNLNWASVGALSETPMGIGLRVSLSTSGQARPLLWGCVDFTRVCRCAGTMGIEEWRWNWTTSVYLTWLLVALTKA</sequence>
<organism evidence="2 3">
    <name type="scientific">Stephania japonica</name>
    <dbReference type="NCBI Taxonomy" id="461633"/>
    <lineage>
        <taxon>Eukaryota</taxon>
        <taxon>Viridiplantae</taxon>
        <taxon>Streptophyta</taxon>
        <taxon>Embryophyta</taxon>
        <taxon>Tracheophyta</taxon>
        <taxon>Spermatophyta</taxon>
        <taxon>Magnoliopsida</taxon>
        <taxon>Ranunculales</taxon>
        <taxon>Menispermaceae</taxon>
        <taxon>Menispermoideae</taxon>
        <taxon>Cissampelideae</taxon>
        <taxon>Stephania</taxon>
    </lineage>
</organism>
<evidence type="ECO:0000313" key="3">
    <source>
        <dbReference type="Proteomes" id="UP001417504"/>
    </source>
</evidence>
<evidence type="ECO:0000313" key="2">
    <source>
        <dbReference type="EMBL" id="KAK9116777.1"/>
    </source>
</evidence>
<dbReference type="AlphaFoldDB" id="A0AAP0ILL5"/>
<feature type="chain" id="PRO_5042984854" evidence="1">
    <location>
        <begin position="16"/>
        <end position="125"/>
    </location>
</feature>
<comment type="caution">
    <text evidence="2">The sequence shown here is derived from an EMBL/GenBank/DDBJ whole genome shotgun (WGS) entry which is preliminary data.</text>
</comment>
<feature type="signal peptide" evidence="1">
    <location>
        <begin position="1"/>
        <end position="15"/>
    </location>
</feature>
<dbReference type="Proteomes" id="UP001417504">
    <property type="component" value="Unassembled WGS sequence"/>
</dbReference>
<gene>
    <name evidence="2" type="ORF">Sjap_015724</name>
</gene>
<name>A0AAP0ILL5_9MAGN</name>
<keyword evidence="3" id="KW-1185">Reference proteome</keyword>